<accession>A0ABT9N6T8</accession>
<reference evidence="1 2" key="1">
    <citation type="submission" date="2023-07" db="EMBL/GenBank/DDBJ databases">
        <title>Sequencing the genomes of 1000 actinobacteria strains.</title>
        <authorList>
            <person name="Klenk H.-P."/>
        </authorList>
    </citation>
    <scope>NUCLEOTIDE SEQUENCE [LARGE SCALE GENOMIC DNA]</scope>
    <source>
        <strain evidence="1 2">DSM 44710</strain>
    </source>
</reference>
<evidence type="ECO:0000313" key="1">
    <source>
        <dbReference type="EMBL" id="MDP9799420.1"/>
    </source>
</evidence>
<proteinExistence type="predicted"/>
<dbReference type="EMBL" id="JAUSRA010000001">
    <property type="protein sequence ID" value="MDP9799420.1"/>
    <property type="molecule type" value="Genomic_DNA"/>
</dbReference>
<name>A0ABT9N6T8_9ACTN</name>
<dbReference type="Proteomes" id="UP001240984">
    <property type="component" value="Unassembled WGS sequence"/>
</dbReference>
<evidence type="ECO:0000313" key="2">
    <source>
        <dbReference type="Proteomes" id="UP001240984"/>
    </source>
</evidence>
<sequence>MPSVGLVSSSDGGRLAHLADPAAVSFEACAANTRFTRTMHLGRGDAFCYTGRSLLAAVQVKDKVIGLNGNYPALEITVWAAP</sequence>
<organism evidence="1 2">
    <name type="scientific">Catenuloplanes nepalensis</name>
    <dbReference type="NCBI Taxonomy" id="587533"/>
    <lineage>
        <taxon>Bacteria</taxon>
        <taxon>Bacillati</taxon>
        <taxon>Actinomycetota</taxon>
        <taxon>Actinomycetes</taxon>
        <taxon>Micromonosporales</taxon>
        <taxon>Micromonosporaceae</taxon>
        <taxon>Catenuloplanes</taxon>
    </lineage>
</organism>
<dbReference type="RefSeq" id="WP_306838282.1">
    <property type="nucleotide sequence ID" value="NZ_JAUSRA010000001.1"/>
</dbReference>
<comment type="caution">
    <text evidence="1">The sequence shown here is derived from an EMBL/GenBank/DDBJ whole genome shotgun (WGS) entry which is preliminary data.</text>
</comment>
<keyword evidence="2" id="KW-1185">Reference proteome</keyword>
<protein>
    <submittedName>
        <fullName evidence="1">Uncharacterized protein</fullName>
    </submittedName>
</protein>
<gene>
    <name evidence="1" type="ORF">J2S43_007932</name>
</gene>